<name>A0A0D3JYV8_EMIH1</name>
<dbReference type="HOGENOM" id="CLU_1491730_0_0_1"/>
<dbReference type="GO" id="GO:0016020">
    <property type="term" value="C:membrane"/>
    <property type="evidence" value="ECO:0007669"/>
    <property type="project" value="UniProtKB-SubCell"/>
</dbReference>
<organism evidence="6 7">
    <name type="scientific">Emiliania huxleyi (strain CCMP1516)</name>
    <dbReference type="NCBI Taxonomy" id="280463"/>
    <lineage>
        <taxon>Eukaryota</taxon>
        <taxon>Haptista</taxon>
        <taxon>Haptophyta</taxon>
        <taxon>Prymnesiophyceae</taxon>
        <taxon>Isochrysidales</taxon>
        <taxon>Noelaerhabdaceae</taxon>
        <taxon>Emiliania</taxon>
    </lineage>
</organism>
<proteinExistence type="predicted"/>
<dbReference type="Proteomes" id="UP000013827">
    <property type="component" value="Unassembled WGS sequence"/>
</dbReference>
<accession>A0A0D3JYV8</accession>
<dbReference type="SUPFAM" id="SSF81330">
    <property type="entry name" value="Gated mechanosensitive channel"/>
    <property type="match status" value="1"/>
</dbReference>
<evidence type="ECO:0000256" key="5">
    <source>
        <dbReference type="SAM" id="Phobius"/>
    </source>
</evidence>
<dbReference type="InterPro" id="IPR037673">
    <property type="entry name" value="MSC/AndL"/>
</dbReference>
<evidence type="ECO:0000256" key="4">
    <source>
        <dbReference type="ARBA" id="ARBA00023136"/>
    </source>
</evidence>
<comment type="subcellular location">
    <subcellularLocation>
        <location evidence="1">Membrane</location>
        <topology evidence="1">Multi-pass membrane protein</topology>
    </subcellularLocation>
</comment>
<dbReference type="PANTHER" id="PTHR30266">
    <property type="entry name" value="MECHANOSENSITIVE CHANNEL MSCL"/>
    <property type="match status" value="1"/>
</dbReference>
<evidence type="ECO:0000256" key="1">
    <source>
        <dbReference type="ARBA" id="ARBA00004141"/>
    </source>
</evidence>
<reference evidence="7" key="1">
    <citation type="journal article" date="2013" name="Nature">
        <title>Pan genome of the phytoplankton Emiliania underpins its global distribution.</title>
        <authorList>
            <person name="Read B.A."/>
            <person name="Kegel J."/>
            <person name="Klute M.J."/>
            <person name="Kuo A."/>
            <person name="Lefebvre S.C."/>
            <person name="Maumus F."/>
            <person name="Mayer C."/>
            <person name="Miller J."/>
            <person name="Monier A."/>
            <person name="Salamov A."/>
            <person name="Young J."/>
            <person name="Aguilar M."/>
            <person name="Claverie J.M."/>
            <person name="Frickenhaus S."/>
            <person name="Gonzalez K."/>
            <person name="Herman E.K."/>
            <person name="Lin Y.C."/>
            <person name="Napier J."/>
            <person name="Ogata H."/>
            <person name="Sarno A.F."/>
            <person name="Shmutz J."/>
            <person name="Schroeder D."/>
            <person name="de Vargas C."/>
            <person name="Verret F."/>
            <person name="von Dassow P."/>
            <person name="Valentin K."/>
            <person name="Van de Peer Y."/>
            <person name="Wheeler G."/>
            <person name="Dacks J.B."/>
            <person name="Delwiche C.F."/>
            <person name="Dyhrman S.T."/>
            <person name="Glockner G."/>
            <person name="John U."/>
            <person name="Richards T."/>
            <person name="Worden A.Z."/>
            <person name="Zhang X."/>
            <person name="Grigoriev I.V."/>
            <person name="Allen A.E."/>
            <person name="Bidle K."/>
            <person name="Borodovsky M."/>
            <person name="Bowler C."/>
            <person name="Brownlee C."/>
            <person name="Cock J.M."/>
            <person name="Elias M."/>
            <person name="Gladyshev V.N."/>
            <person name="Groth M."/>
            <person name="Guda C."/>
            <person name="Hadaegh A."/>
            <person name="Iglesias-Rodriguez M.D."/>
            <person name="Jenkins J."/>
            <person name="Jones B.M."/>
            <person name="Lawson T."/>
            <person name="Leese F."/>
            <person name="Lindquist E."/>
            <person name="Lobanov A."/>
            <person name="Lomsadze A."/>
            <person name="Malik S.B."/>
            <person name="Marsh M.E."/>
            <person name="Mackinder L."/>
            <person name="Mock T."/>
            <person name="Mueller-Roeber B."/>
            <person name="Pagarete A."/>
            <person name="Parker M."/>
            <person name="Probert I."/>
            <person name="Quesneville H."/>
            <person name="Raines C."/>
            <person name="Rensing S.A."/>
            <person name="Riano-Pachon D.M."/>
            <person name="Richier S."/>
            <person name="Rokitta S."/>
            <person name="Shiraiwa Y."/>
            <person name="Soanes D.M."/>
            <person name="van der Giezen M."/>
            <person name="Wahlund T.M."/>
            <person name="Williams B."/>
            <person name="Wilson W."/>
            <person name="Wolfe G."/>
            <person name="Wurch L.L."/>
        </authorList>
    </citation>
    <scope>NUCLEOTIDE SEQUENCE</scope>
</reference>
<sequence>MPCSGCGSDEAAEDAGCCSKCLSGTRSCCGRFWGGWVDFICQSNIIELAIGVAVGIAFEELIASFTDSFIKPGAGRMKDGHDRPSRSRGCPVATLRQEFTISAFLDHLVSFALTMLVLYTAFWRPYLKYHAHREQKSSAKVESETRIPPDERVILAAILEELKAQNGAAGGKPPTSELRELSDCSFLFGLGAARGPVL</sequence>
<dbReference type="PaxDb" id="2903-EOD28693"/>
<dbReference type="RefSeq" id="XP_005781122.1">
    <property type="nucleotide sequence ID" value="XM_005781065.1"/>
</dbReference>
<evidence type="ECO:0000256" key="2">
    <source>
        <dbReference type="ARBA" id="ARBA00022692"/>
    </source>
</evidence>
<protein>
    <submittedName>
        <fullName evidence="6">Uncharacterized protein</fullName>
    </submittedName>
</protein>
<dbReference type="GeneID" id="17274240"/>
<evidence type="ECO:0000313" key="6">
    <source>
        <dbReference type="EnsemblProtists" id="EOD28693"/>
    </source>
</evidence>
<dbReference type="AlphaFoldDB" id="A0A0D3JYV8"/>
<dbReference type="KEGG" id="ehx:EMIHUDRAFT_254065"/>
<keyword evidence="4 5" id="KW-0472">Membrane</keyword>
<keyword evidence="3 5" id="KW-1133">Transmembrane helix</keyword>
<dbReference type="EnsemblProtists" id="EOD28693">
    <property type="protein sequence ID" value="EOD28693"/>
    <property type="gene ID" value="EMIHUDRAFT_254065"/>
</dbReference>
<dbReference type="Pfam" id="PF01741">
    <property type="entry name" value="MscL"/>
    <property type="match status" value="1"/>
</dbReference>
<feature type="transmembrane region" description="Helical" evidence="5">
    <location>
        <begin position="108"/>
        <end position="127"/>
    </location>
</feature>
<evidence type="ECO:0000313" key="7">
    <source>
        <dbReference type="Proteomes" id="UP000013827"/>
    </source>
</evidence>
<reference evidence="6" key="2">
    <citation type="submission" date="2024-10" db="UniProtKB">
        <authorList>
            <consortium name="EnsemblProtists"/>
        </authorList>
    </citation>
    <scope>IDENTIFICATION</scope>
</reference>
<dbReference type="InterPro" id="IPR036019">
    <property type="entry name" value="MscL_channel"/>
</dbReference>
<keyword evidence="7" id="KW-1185">Reference proteome</keyword>
<dbReference type="PANTHER" id="PTHR30266:SF2">
    <property type="entry name" value="LARGE-CONDUCTANCE MECHANOSENSITIVE CHANNEL"/>
    <property type="match status" value="1"/>
</dbReference>
<dbReference type="Gene3D" id="1.10.1200.120">
    <property type="entry name" value="Large-conductance mechanosensitive channel, MscL, domain 1"/>
    <property type="match status" value="1"/>
</dbReference>
<dbReference type="GO" id="GO:0008381">
    <property type="term" value="F:mechanosensitive monoatomic ion channel activity"/>
    <property type="evidence" value="ECO:0007669"/>
    <property type="project" value="TreeGrafter"/>
</dbReference>
<keyword evidence="2 5" id="KW-0812">Transmembrane</keyword>
<evidence type="ECO:0000256" key="3">
    <source>
        <dbReference type="ARBA" id="ARBA00022989"/>
    </source>
</evidence>